<evidence type="ECO:0000256" key="6">
    <source>
        <dbReference type="ARBA" id="ARBA00023004"/>
    </source>
</evidence>
<evidence type="ECO:0000256" key="9">
    <source>
        <dbReference type="PIRSR" id="PIRSR602401-1"/>
    </source>
</evidence>
<keyword evidence="3 9" id="KW-0349">Heme</keyword>
<dbReference type="Gene3D" id="1.10.630.10">
    <property type="entry name" value="Cytochrome P450"/>
    <property type="match status" value="1"/>
</dbReference>
<sequence>MLQIQKILFLAIAAIIWRLLWRLWLHPLSKFPGPTLAAISNLSYFKWSISGELHSKIQELHDCYGDVVRIRPNALTYRDAQAWSDIYGHRKAGKPSCTKDPEFYIQSSSGSAANLINSNDVDHARQKRLLTHAFSDRSLRDQEPLIMGYIDTFISRLGDTASRHADDEPVDMLRWLNFLTFDIIGDLAFGESFGCLEGSEYHPWVETTFKSIKTGAVLRAFSIYPSLAILIRKLMPKKLIRKRVDHYKFSKDLVNKRLATSTSRPDFLFYVLRYNDERGMQTAEIQSNAALLIQAGSETTATTLGACLFYLKKRPECYQALVKEVRAAFGSEAEITASNVSRLPYLNAVIEEGLRMYPPAPAIGPRVIPPGGAVVCGQYLPQGTSVSVAHYSTFRGLSNFAEPNSFHPERWLKSNNDPRFKNDKKEALQPFSFGPRACIGRNLAYAEMRLVLSKMLWNFDISLDPQSHHWDKSKSYIVWENQPLWVHLRQAV</sequence>
<dbReference type="GO" id="GO:0020037">
    <property type="term" value="F:heme binding"/>
    <property type="evidence" value="ECO:0007669"/>
    <property type="project" value="InterPro"/>
</dbReference>
<dbReference type="InterPro" id="IPR001128">
    <property type="entry name" value="Cyt_P450"/>
</dbReference>
<dbReference type="PANTHER" id="PTHR24305:SF210">
    <property type="entry name" value="CYTOCHROME P450 MONOOXYGENASE ASQL-RELATED"/>
    <property type="match status" value="1"/>
</dbReference>
<evidence type="ECO:0000256" key="8">
    <source>
        <dbReference type="ARBA" id="ARBA00060671"/>
    </source>
</evidence>
<evidence type="ECO:0000256" key="4">
    <source>
        <dbReference type="ARBA" id="ARBA00022723"/>
    </source>
</evidence>
<dbReference type="InterPro" id="IPR017972">
    <property type="entry name" value="Cyt_P450_CS"/>
</dbReference>
<dbReference type="GO" id="GO:0016705">
    <property type="term" value="F:oxidoreductase activity, acting on paired donors, with incorporation or reduction of molecular oxygen"/>
    <property type="evidence" value="ECO:0007669"/>
    <property type="project" value="InterPro"/>
</dbReference>
<dbReference type="GO" id="GO:0004497">
    <property type="term" value="F:monooxygenase activity"/>
    <property type="evidence" value="ECO:0007669"/>
    <property type="project" value="UniProtKB-KW"/>
</dbReference>
<dbReference type="CDD" id="cd11058">
    <property type="entry name" value="CYP60B-like"/>
    <property type="match status" value="1"/>
</dbReference>
<dbReference type="PRINTS" id="PR00463">
    <property type="entry name" value="EP450I"/>
</dbReference>
<proteinExistence type="inferred from homology"/>
<comment type="pathway">
    <text evidence="8">Mycotoxin biosynthesis; sterigmatocystin biosynthesis.</text>
</comment>
<feature type="transmembrane region" description="Helical" evidence="11">
    <location>
        <begin position="7"/>
        <end position="25"/>
    </location>
</feature>
<dbReference type="InterPro" id="IPR050121">
    <property type="entry name" value="Cytochrome_P450_monoxygenase"/>
</dbReference>
<dbReference type="OrthoDB" id="1470350at2759"/>
<dbReference type="GO" id="GO:0045461">
    <property type="term" value="P:sterigmatocystin biosynthetic process"/>
    <property type="evidence" value="ECO:0007669"/>
    <property type="project" value="UniProtKB-ARBA"/>
</dbReference>
<gene>
    <name evidence="12" type="ORF">ASPVEDRAFT_145351</name>
</gene>
<dbReference type="PROSITE" id="PS00086">
    <property type="entry name" value="CYTOCHROME_P450"/>
    <property type="match status" value="1"/>
</dbReference>
<evidence type="ECO:0000256" key="3">
    <source>
        <dbReference type="ARBA" id="ARBA00022617"/>
    </source>
</evidence>
<keyword evidence="6 9" id="KW-0408">Iron</keyword>
<dbReference type="RefSeq" id="XP_040661562.1">
    <property type="nucleotide sequence ID" value="XM_040808058.1"/>
</dbReference>
<dbReference type="EMBL" id="KV878125">
    <property type="protein sequence ID" value="OJI95799.1"/>
    <property type="molecule type" value="Genomic_DNA"/>
</dbReference>
<accession>A0A1L9P2N1</accession>
<evidence type="ECO:0000256" key="11">
    <source>
        <dbReference type="SAM" id="Phobius"/>
    </source>
</evidence>
<dbReference type="FunFam" id="1.10.630.10:FF:000047">
    <property type="entry name" value="Cytochrome P450 monooxygenase"/>
    <property type="match status" value="1"/>
</dbReference>
<evidence type="ECO:0000256" key="1">
    <source>
        <dbReference type="ARBA" id="ARBA00001971"/>
    </source>
</evidence>
<dbReference type="InterPro" id="IPR002401">
    <property type="entry name" value="Cyt_P450_E_grp-I"/>
</dbReference>
<dbReference type="GO" id="GO:0005506">
    <property type="term" value="F:iron ion binding"/>
    <property type="evidence" value="ECO:0007669"/>
    <property type="project" value="InterPro"/>
</dbReference>
<organism evidence="12 13">
    <name type="scientific">Aspergillus versicolor CBS 583.65</name>
    <dbReference type="NCBI Taxonomy" id="1036611"/>
    <lineage>
        <taxon>Eukaryota</taxon>
        <taxon>Fungi</taxon>
        <taxon>Dikarya</taxon>
        <taxon>Ascomycota</taxon>
        <taxon>Pezizomycotina</taxon>
        <taxon>Eurotiomycetes</taxon>
        <taxon>Eurotiomycetidae</taxon>
        <taxon>Eurotiales</taxon>
        <taxon>Aspergillaceae</taxon>
        <taxon>Aspergillus</taxon>
        <taxon>Aspergillus subgen. Nidulantes</taxon>
    </lineage>
</organism>
<keyword evidence="11" id="KW-0812">Transmembrane</keyword>
<evidence type="ECO:0000313" key="12">
    <source>
        <dbReference type="EMBL" id="OJI95799.1"/>
    </source>
</evidence>
<dbReference type="STRING" id="1036611.A0A1L9P2N1"/>
<evidence type="ECO:0000256" key="10">
    <source>
        <dbReference type="RuleBase" id="RU000461"/>
    </source>
</evidence>
<keyword evidence="5 10" id="KW-0560">Oxidoreductase</keyword>
<evidence type="ECO:0000256" key="7">
    <source>
        <dbReference type="ARBA" id="ARBA00023033"/>
    </source>
</evidence>
<comment type="similarity">
    <text evidence="2 10">Belongs to the cytochrome P450 family.</text>
</comment>
<keyword evidence="11" id="KW-1133">Transmembrane helix</keyword>
<protein>
    <recommendedName>
        <fullName evidence="14">Cytochrome P450 monooxygenase</fullName>
    </recommendedName>
</protein>
<dbReference type="InterPro" id="IPR036396">
    <property type="entry name" value="Cyt_P450_sf"/>
</dbReference>
<feature type="binding site" description="axial binding residue" evidence="9">
    <location>
        <position position="438"/>
    </location>
    <ligand>
        <name>heme</name>
        <dbReference type="ChEBI" id="CHEBI:30413"/>
    </ligand>
    <ligandPart>
        <name>Fe</name>
        <dbReference type="ChEBI" id="CHEBI:18248"/>
    </ligandPart>
</feature>
<dbReference type="GeneID" id="63723569"/>
<keyword evidence="13" id="KW-1185">Reference proteome</keyword>
<evidence type="ECO:0000256" key="2">
    <source>
        <dbReference type="ARBA" id="ARBA00010617"/>
    </source>
</evidence>
<evidence type="ECO:0000256" key="5">
    <source>
        <dbReference type="ARBA" id="ARBA00023002"/>
    </source>
</evidence>
<comment type="cofactor">
    <cofactor evidence="1 9">
        <name>heme</name>
        <dbReference type="ChEBI" id="CHEBI:30413"/>
    </cofactor>
</comment>
<dbReference type="Proteomes" id="UP000184073">
    <property type="component" value="Unassembled WGS sequence"/>
</dbReference>
<keyword evidence="11" id="KW-0472">Membrane</keyword>
<name>A0A1L9P2N1_ASPVE</name>
<dbReference type="AlphaFoldDB" id="A0A1L9P2N1"/>
<evidence type="ECO:0000313" key="13">
    <source>
        <dbReference type="Proteomes" id="UP000184073"/>
    </source>
</evidence>
<evidence type="ECO:0008006" key="14">
    <source>
        <dbReference type="Google" id="ProtNLM"/>
    </source>
</evidence>
<keyword evidence="7 10" id="KW-0503">Monooxygenase</keyword>
<dbReference type="PRINTS" id="PR00385">
    <property type="entry name" value="P450"/>
</dbReference>
<keyword evidence="4 9" id="KW-0479">Metal-binding</keyword>
<dbReference type="SUPFAM" id="SSF48264">
    <property type="entry name" value="Cytochrome P450"/>
    <property type="match status" value="1"/>
</dbReference>
<dbReference type="Pfam" id="PF00067">
    <property type="entry name" value="p450"/>
    <property type="match status" value="1"/>
</dbReference>
<dbReference type="VEuPathDB" id="FungiDB:ASPVEDRAFT_145351"/>
<reference evidence="13" key="1">
    <citation type="journal article" date="2017" name="Genome Biol.">
        <title>Comparative genomics reveals high biological diversity and specific adaptations in the industrially and medically important fungal genus Aspergillus.</title>
        <authorList>
            <person name="de Vries R.P."/>
            <person name="Riley R."/>
            <person name="Wiebenga A."/>
            <person name="Aguilar-Osorio G."/>
            <person name="Amillis S."/>
            <person name="Uchima C.A."/>
            <person name="Anderluh G."/>
            <person name="Asadollahi M."/>
            <person name="Askin M."/>
            <person name="Barry K."/>
            <person name="Battaglia E."/>
            <person name="Bayram O."/>
            <person name="Benocci T."/>
            <person name="Braus-Stromeyer S.A."/>
            <person name="Caldana C."/>
            <person name="Canovas D."/>
            <person name="Cerqueira G.C."/>
            <person name="Chen F."/>
            <person name="Chen W."/>
            <person name="Choi C."/>
            <person name="Clum A."/>
            <person name="Dos Santos R.A."/>
            <person name="Damasio A.R."/>
            <person name="Diallinas G."/>
            <person name="Emri T."/>
            <person name="Fekete E."/>
            <person name="Flipphi M."/>
            <person name="Freyberg S."/>
            <person name="Gallo A."/>
            <person name="Gournas C."/>
            <person name="Habgood R."/>
            <person name="Hainaut M."/>
            <person name="Harispe M.L."/>
            <person name="Henrissat B."/>
            <person name="Hilden K.S."/>
            <person name="Hope R."/>
            <person name="Hossain A."/>
            <person name="Karabika E."/>
            <person name="Karaffa L."/>
            <person name="Karanyi Z."/>
            <person name="Krasevec N."/>
            <person name="Kuo A."/>
            <person name="Kusch H."/>
            <person name="LaButti K."/>
            <person name="Lagendijk E.L."/>
            <person name="Lapidus A."/>
            <person name="Levasseur A."/>
            <person name="Lindquist E."/>
            <person name="Lipzen A."/>
            <person name="Logrieco A.F."/>
            <person name="MacCabe A."/>
            <person name="Maekelae M.R."/>
            <person name="Malavazi I."/>
            <person name="Melin P."/>
            <person name="Meyer V."/>
            <person name="Mielnichuk N."/>
            <person name="Miskei M."/>
            <person name="Molnar A.P."/>
            <person name="Mule G."/>
            <person name="Ngan C.Y."/>
            <person name="Orejas M."/>
            <person name="Orosz E."/>
            <person name="Ouedraogo J.P."/>
            <person name="Overkamp K.M."/>
            <person name="Park H.-S."/>
            <person name="Perrone G."/>
            <person name="Piumi F."/>
            <person name="Punt P.J."/>
            <person name="Ram A.F."/>
            <person name="Ramon A."/>
            <person name="Rauscher S."/>
            <person name="Record E."/>
            <person name="Riano-Pachon D.M."/>
            <person name="Robert V."/>
            <person name="Roehrig J."/>
            <person name="Ruller R."/>
            <person name="Salamov A."/>
            <person name="Salih N.S."/>
            <person name="Samson R.A."/>
            <person name="Sandor E."/>
            <person name="Sanguinetti M."/>
            <person name="Schuetze T."/>
            <person name="Sepcic K."/>
            <person name="Shelest E."/>
            <person name="Sherlock G."/>
            <person name="Sophianopoulou V."/>
            <person name="Squina F.M."/>
            <person name="Sun H."/>
            <person name="Susca A."/>
            <person name="Todd R.B."/>
            <person name="Tsang A."/>
            <person name="Unkles S.E."/>
            <person name="van de Wiele N."/>
            <person name="van Rossen-Uffink D."/>
            <person name="Oliveira J.V."/>
            <person name="Vesth T.C."/>
            <person name="Visser J."/>
            <person name="Yu J.-H."/>
            <person name="Zhou M."/>
            <person name="Andersen M.R."/>
            <person name="Archer D.B."/>
            <person name="Baker S.E."/>
            <person name="Benoit I."/>
            <person name="Brakhage A.A."/>
            <person name="Braus G.H."/>
            <person name="Fischer R."/>
            <person name="Frisvad J.C."/>
            <person name="Goldman G.H."/>
            <person name="Houbraken J."/>
            <person name="Oakley B."/>
            <person name="Pocsi I."/>
            <person name="Scazzocchio C."/>
            <person name="Seiboth B."/>
            <person name="vanKuyk P.A."/>
            <person name="Wortman J."/>
            <person name="Dyer P.S."/>
            <person name="Grigoriev I.V."/>
        </authorList>
    </citation>
    <scope>NUCLEOTIDE SEQUENCE [LARGE SCALE GENOMIC DNA]</scope>
    <source>
        <strain evidence="13">CBS 583.65</strain>
    </source>
</reference>
<dbReference type="PANTHER" id="PTHR24305">
    <property type="entry name" value="CYTOCHROME P450"/>
    <property type="match status" value="1"/>
</dbReference>